<evidence type="ECO:0000259" key="3">
    <source>
        <dbReference type="Pfam" id="PF05193"/>
    </source>
</evidence>
<comment type="similarity">
    <text evidence="1">Belongs to the peptidase M16 family.</text>
</comment>
<dbReference type="GO" id="GO:0004222">
    <property type="term" value="F:metalloendopeptidase activity"/>
    <property type="evidence" value="ECO:0007669"/>
    <property type="project" value="InterPro"/>
</dbReference>
<feature type="domain" description="Peptidase M16 N-terminal" evidence="2">
    <location>
        <begin position="38"/>
        <end position="185"/>
    </location>
</feature>
<dbReference type="InterPro" id="IPR007863">
    <property type="entry name" value="Peptidase_M16_C"/>
</dbReference>
<evidence type="ECO:0008006" key="5">
    <source>
        <dbReference type="Google" id="ProtNLM"/>
    </source>
</evidence>
<dbReference type="PANTHER" id="PTHR11851">
    <property type="entry name" value="METALLOPROTEASE"/>
    <property type="match status" value="1"/>
</dbReference>
<dbReference type="InterPro" id="IPR011249">
    <property type="entry name" value="Metalloenz_LuxS/M16"/>
</dbReference>
<organism evidence="4">
    <name type="scientific">hydrothermal vent metagenome</name>
    <dbReference type="NCBI Taxonomy" id="652676"/>
    <lineage>
        <taxon>unclassified sequences</taxon>
        <taxon>metagenomes</taxon>
        <taxon>ecological metagenomes</taxon>
    </lineage>
</organism>
<dbReference type="SUPFAM" id="SSF63411">
    <property type="entry name" value="LuxS/MPP-like metallohydrolase"/>
    <property type="match status" value="4"/>
</dbReference>
<protein>
    <recommendedName>
        <fullName evidence="5">Zinc protease</fullName>
    </recommendedName>
</protein>
<feature type="domain" description="Peptidase M16 C-terminal" evidence="3">
    <location>
        <begin position="195"/>
        <end position="370"/>
    </location>
</feature>
<evidence type="ECO:0000313" key="4">
    <source>
        <dbReference type="EMBL" id="VAX29580.1"/>
    </source>
</evidence>
<evidence type="ECO:0000256" key="1">
    <source>
        <dbReference type="ARBA" id="ARBA00007261"/>
    </source>
</evidence>
<proteinExistence type="inferred from homology"/>
<reference evidence="4" key="1">
    <citation type="submission" date="2018-06" db="EMBL/GenBank/DDBJ databases">
        <authorList>
            <person name="Zhirakovskaya E."/>
        </authorList>
    </citation>
    <scope>NUCLEOTIDE SEQUENCE</scope>
</reference>
<dbReference type="GO" id="GO:0046872">
    <property type="term" value="F:metal ion binding"/>
    <property type="evidence" value="ECO:0007669"/>
    <property type="project" value="InterPro"/>
</dbReference>
<dbReference type="GO" id="GO:0006508">
    <property type="term" value="P:proteolysis"/>
    <property type="evidence" value="ECO:0007669"/>
    <property type="project" value="InterPro"/>
</dbReference>
<evidence type="ECO:0000259" key="2">
    <source>
        <dbReference type="Pfam" id="PF00675"/>
    </source>
</evidence>
<sequence>MLLLSGTLIASQIPDGFTKVKSKGGITEYKLENNGLSVLLMEDHSAPVLTFMVTYRVGSRNEVTGTTGATHLLEHLMFKGTEKYNKANGGHIDALLGNIGARLNASTWLDRTNYFESIPSNYLKLAISIESDRMRNLWLHEKDKESEMTVVRNEYERGENSPFQALNTAIWAAAIEAHPYHHPTIGWRSDIENVPIEKLRAFYDTFYWPNNATVTVIGDFDTDNALELIKKYYGKITSSPNEIPKIYTTEPEQQGLRRVTVNRAGQLGVVGIAHKIPKGLSKETYPLILLDYILSNGKTSRFYKALVDKNKAVNVFDFYVPFHDASLFTPYVFLAPGATHEEVEKIVIDEIDKIKNEGVTKAEIDRAINQITAETAYDRDGSFSIASQLNEAIAKGDWTFYVDYLDNLKKVTAKDIQDVVKKYFVESHRTIGYFIPKTGGEDNTAMKSSSWYEEQTKAFYKGNDDGNGNLNSMMVETAPAQAPKISDNIKSNKVNGIKVLTAKTGVKDVITFVGSFAAGDSFSPEGNSMVADLTGGMLDKGTKNLDKFALAEKLEDLGAELSFSVDTYSLNFRGKCLSKDINEVVGLLAEQLESPAFSKEEFEKLKLQRKGSVKRMLENTNTRAAETADSLLFPKGHPNHGASAYRMLKDIDKTTLDDVKNFYAKYYGPKSMIFVLVGDLEHNKINKTVEKTFGDWTGGVDYPKVKKAEQVTTDETVIVKMKDKTSATLRIAQTTGLKRTDKDYLALSIGNSIFGMGGFSARLMSIIRDDEGLTYGIYSMLSGDTFSDGEFAISGTFSPKLLAKGYNSTMREFKRWVNEGVTVEELKAAKTRAIGGYKVGLSTTRGMASRLLSITQRGYAPSYMDEYPGLINAVTLDQVNSAIKKYIHPDKVVTVVAGTVTEDDLKLKD</sequence>
<dbReference type="Gene3D" id="3.30.830.10">
    <property type="entry name" value="Metalloenzyme, LuxS/M16 peptidase-like"/>
    <property type="match status" value="4"/>
</dbReference>
<dbReference type="PROSITE" id="PS00143">
    <property type="entry name" value="INSULINASE"/>
    <property type="match status" value="1"/>
</dbReference>
<dbReference type="Pfam" id="PF05193">
    <property type="entry name" value="Peptidase_M16_C"/>
    <property type="match status" value="2"/>
</dbReference>
<feature type="domain" description="Peptidase M16 C-terminal" evidence="3">
    <location>
        <begin position="655"/>
        <end position="831"/>
    </location>
</feature>
<dbReference type="EMBL" id="UOGD01000456">
    <property type="protein sequence ID" value="VAX29580.1"/>
    <property type="molecule type" value="Genomic_DNA"/>
</dbReference>
<dbReference type="AlphaFoldDB" id="A0A3B1D3K1"/>
<dbReference type="Pfam" id="PF00675">
    <property type="entry name" value="Peptidase_M16"/>
    <property type="match status" value="2"/>
</dbReference>
<accession>A0A3B1D3K1</accession>
<gene>
    <name evidence="4" type="ORF">MNBD_IGNAVI01-986</name>
</gene>
<dbReference type="InterPro" id="IPR050361">
    <property type="entry name" value="MPP/UQCRC_Complex"/>
</dbReference>
<dbReference type="InterPro" id="IPR001431">
    <property type="entry name" value="Pept_M16_Zn_BS"/>
</dbReference>
<feature type="domain" description="Peptidase M16 N-terminal" evidence="2">
    <location>
        <begin position="518"/>
        <end position="613"/>
    </location>
</feature>
<name>A0A3B1D3K1_9ZZZZ</name>
<dbReference type="PANTHER" id="PTHR11851:SF49">
    <property type="entry name" value="MITOCHONDRIAL-PROCESSING PEPTIDASE SUBUNIT ALPHA"/>
    <property type="match status" value="1"/>
</dbReference>
<dbReference type="InterPro" id="IPR011765">
    <property type="entry name" value="Pept_M16_N"/>
</dbReference>